<dbReference type="Proteomes" id="UP000019050">
    <property type="component" value="Unassembled WGS sequence"/>
</dbReference>
<name>W1Q2A8_ABIDE</name>
<comment type="caution">
    <text evidence="3">The sequence shown here is derived from an EMBL/GenBank/DDBJ whole genome shotgun (WGS) entry which is preliminary data.</text>
</comment>
<dbReference type="Gene3D" id="3.10.129.10">
    <property type="entry name" value="Hotdog Thioesterase"/>
    <property type="match status" value="1"/>
</dbReference>
<dbReference type="CDD" id="cd03440">
    <property type="entry name" value="hot_dog"/>
    <property type="match status" value="1"/>
</dbReference>
<dbReference type="InterPro" id="IPR002864">
    <property type="entry name" value="Acyl-ACP_thioesterase_NHD"/>
</dbReference>
<proteinExistence type="predicted"/>
<dbReference type="SUPFAM" id="SSF54637">
    <property type="entry name" value="Thioesterase/thiol ester dehydrase-isomerase"/>
    <property type="match status" value="2"/>
</dbReference>
<dbReference type="GeneID" id="84817838"/>
<feature type="domain" description="Acyl-ACP thioesterase-like C-terminal" evidence="2">
    <location>
        <begin position="168"/>
        <end position="247"/>
    </location>
</feature>
<dbReference type="EMBL" id="ACIN03000013">
    <property type="protein sequence ID" value="ESK65171.1"/>
    <property type="molecule type" value="Genomic_DNA"/>
</dbReference>
<evidence type="ECO:0000259" key="1">
    <source>
        <dbReference type="Pfam" id="PF01643"/>
    </source>
</evidence>
<gene>
    <name evidence="3" type="ORF">GCWU000182_001332</name>
</gene>
<dbReference type="Pfam" id="PF20791">
    <property type="entry name" value="Acyl-ACP_TE_C"/>
    <property type="match status" value="1"/>
</dbReference>
<dbReference type="RefSeq" id="WP_023391974.1">
    <property type="nucleotide sequence ID" value="NZ_KI535340.1"/>
</dbReference>
<dbReference type="InterPro" id="IPR029069">
    <property type="entry name" value="HotDog_dom_sf"/>
</dbReference>
<keyword evidence="4" id="KW-1185">Reference proteome</keyword>
<dbReference type="OrthoDB" id="9801517at2"/>
<evidence type="ECO:0000313" key="4">
    <source>
        <dbReference type="Proteomes" id="UP000019050"/>
    </source>
</evidence>
<organism evidence="3 4">
    <name type="scientific">Abiotrophia defectiva ATCC 49176</name>
    <dbReference type="NCBI Taxonomy" id="592010"/>
    <lineage>
        <taxon>Bacteria</taxon>
        <taxon>Bacillati</taxon>
        <taxon>Bacillota</taxon>
        <taxon>Bacilli</taxon>
        <taxon>Lactobacillales</taxon>
        <taxon>Aerococcaceae</taxon>
        <taxon>Abiotrophia</taxon>
    </lineage>
</organism>
<dbReference type="GO" id="GO:0006633">
    <property type="term" value="P:fatty acid biosynthetic process"/>
    <property type="evidence" value="ECO:0007669"/>
    <property type="project" value="InterPro"/>
</dbReference>
<evidence type="ECO:0000313" key="3">
    <source>
        <dbReference type="EMBL" id="ESK65171.1"/>
    </source>
</evidence>
<dbReference type="AlphaFoldDB" id="W1Q2A8"/>
<evidence type="ECO:0000259" key="2">
    <source>
        <dbReference type="Pfam" id="PF20791"/>
    </source>
</evidence>
<dbReference type="InterPro" id="IPR049427">
    <property type="entry name" value="Acyl-ACP_TE_C"/>
</dbReference>
<dbReference type="STRING" id="592010.GCWU000182_001332"/>
<dbReference type="eggNOG" id="COG3884">
    <property type="taxonomic scope" value="Bacteria"/>
</dbReference>
<sequence length="253" mass="29435">MVQTRFSKFFPRQEIVHKQGIIEPQRMIRYALITSGAHDQAVRTQLNYAFVTESQSWIVTQYRLELVDRYQGQDDLRVETLVCEANRFFCNRRFRFYEGDRLLAIVEAQYVILDLDKRRIVRLPIEAFQEANLVIADEEPAHFDPVKWEGDQAQESKTLPLVITPEVIDENGHVNNLVYIGWALDQLASQAPYSSCYIKYGSELLPNDQVEIRSQVLPLGDQQWVTDHQIYNVSKDKVACLVQFVWNQPVDLA</sequence>
<reference evidence="3" key="1">
    <citation type="submission" date="2013-06" db="EMBL/GenBank/DDBJ databases">
        <authorList>
            <person name="Weinstock G."/>
            <person name="Sodergren E."/>
            <person name="Clifton S."/>
            <person name="Fulton L."/>
            <person name="Fulton B."/>
            <person name="Courtney L."/>
            <person name="Fronick C."/>
            <person name="Harrison M."/>
            <person name="Strong C."/>
            <person name="Farmer C."/>
            <person name="Delahaunty K."/>
            <person name="Markovic C."/>
            <person name="Hall O."/>
            <person name="Minx P."/>
            <person name="Tomlinson C."/>
            <person name="Mitreva M."/>
            <person name="Nelson J."/>
            <person name="Hou S."/>
            <person name="Wollam A."/>
            <person name="Pepin K.H."/>
            <person name="Johnson M."/>
            <person name="Bhonagiri V."/>
            <person name="Nash W.E."/>
            <person name="Warren W."/>
            <person name="Chinwalla A."/>
            <person name="Mardis E.R."/>
            <person name="Wilson R.K."/>
        </authorList>
    </citation>
    <scope>NUCLEOTIDE SEQUENCE [LARGE SCALE GENOMIC DNA]</scope>
    <source>
        <strain evidence="3">ATCC 49176</strain>
    </source>
</reference>
<dbReference type="GO" id="GO:0016790">
    <property type="term" value="F:thiolester hydrolase activity"/>
    <property type="evidence" value="ECO:0007669"/>
    <property type="project" value="InterPro"/>
</dbReference>
<dbReference type="Pfam" id="PF01643">
    <property type="entry name" value="Acyl-ACP_TE"/>
    <property type="match status" value="1"/>
</dbReference>
<protein>
    <submittedName>
        <fullName evidence="3">Acyl-ACP thioesterase</fullName>
    </submittedName>
</protein>
<dbReference type="HOGENOM" id="CLU_1096762_0_0_9"/>
<accession>W1Q2A8</accession>
<feature type="domain" description="Acyl-ACP thioesterase N-terminal hotdog" evidence="1">
    <location>
        <begin position="26"/>
        <end position="128"/>
    </location>
</feature>